<feature type="domain" description="DUF306" evidence="2">
    <location>
        <begin position="42"/>
        <end position="145"/>
    </location>
</feature>
<dbReference type="Pfam" id="PF03724">
    <property type="entry name" value="META"/>
    <property type="match status" value="2"/>
</dbReference>
<accession>A0A376G6N0</accession>
<dbReference type="InterPro" id="IPR053147">
    <property type="entry name" value="Hsp_HslJ-like"/>
</dbReference>
<dbReference type="Proteomes" id="UP000254737">
    <property type="component" value="Unassembled WGS sequence"/>
</dbReference>
<dbReference type="KEGG" id="efal:FH779_03845"/>
<evidence type="ECO:0000313" key="5">
    <source>
        <dbReference type="Proteomes" id="UP000254737"/>
    </source>
</evidence>
<sequence>MKSTILKISFAAILATGFLTSCSTVNNVIGNTENTNNNSILGKWELSQINFMKAGSIAEAYPMGTPYLNFISNSMLNASDGCNTLNGGVTISGNEITFGNMMSTMKACQNVEDSNFSSKLNGKLKYSISDNKLLLIQGDIVIMTFVRPGTLAGSWELEEFIGKDRSAKSVDDRFPNQKPTLTFQNNKVSGNDGCNNLTGAYVAVGNSLTVKNIATTRMACQGVDSDAFGERFNNVNKYEIVDGKLVLFANDVKTMVFKKK</sequence>
<dbReference type="InterPro" id="IPR038670">
    <property type="entry name" value="HslJ-like_sf"/>
</dbReference>
<dbReference type="PANTHER" id="PTHR35535:SF2">
    <property type="entry name" value="DUF306 DOMAIN-CONTAINING PROTEIN"/>
    <property type="match status" value="1"/>
</dbReference>
<dbReference type="GeneID" id="78400572"/>
<dbReference type="AlphaFoldDB" id="A0A376G6N0"/>
<dbReference type="RefSeq" id="WP_114999482.1">
    <property type="nucleotide sequence ID" value="NZ_CP040908.1"/>
</dbReference>
<gene>
    <name evidence="3" type="ORF">FH779_03845</name>
    <name evidence="4" type="ORF">NCTC13456_01322</name>
</gene>
<evidence type="ECO:0000256" key="1">
    <source>
        <dbReference type="SAM" id="SignalP"/>
    </source>
</evidence>
<keyword evidence="6" id="KW-1185">Reference proteome</keyword>
<dbReference type="Gene3D" id="2.40.128.270">
    <property type="match status" value="2"/>
</dbReference>
<dbReference type="InterPro" id="IPR005184">
    <property type="entry name" value="DUF306_Meta_HslJ"/>
</dbReference>
<evidence type="ECO:0000313" key="6">
    <source>
        <dbReference type="Proteomes" id="UP000510643"/>
    </source>
</evidence>
<keyword evidence="1" id="KW-0732">Signal</keyword>
<evidence type="ECO:0000313" key="4">
    <source>
        <dbReference type="EMBL" id="STD55023.1"/>
    </source>
</evidence>
<evidence type="ECO:0000259" key="2">
    <source>
        <dbReference type="Pfam" id="PF03724"/>
    </source>
</evidence>
<dbReference type="PANTHER" id="PTHR35535">
    <property type="entry name" value="HEAT SHOCK PROTEIN HSLJ"/>
    <property type="match status" value="1"/>
</dbReference>
<organism evidence="4 5">
    <name type="scientific">Empedobacter falsenii</name>
    <dbReference type="NCBI Taxonomy" id="343874"/>
    <lineage>
        <taxon>Bacteria</taxon>
        <taxon>Pseudomonadati</taxon>
        <taxon>Bacteroidota</taxon>
        <taxon>Flavobacteriia</taxon>
        <taxon>Flavobacteriales</taxon>
        <taxon>Weeksellaceae</taxon>
        <taxon>Empedobacter</taxon>
    </lineage>
</organism>
<dbReference type="PROSITE" id="PS51257">
    <property type="entry name" value="PROKAR_LIPOPROTEIN"/>
    <property type="match status" value="1"/>
</dbReference>
<reference evidence="3 6" key="2">
    <citation type="submission" date="2019-06" db="EMBL/GenBank/DDBJ databases">
        <title>Emergence of pandrug resistant Empedobacter falsenii in China.</title>
        <authorList>
            <person name="Dong N."/>
            <person name="Chen S."/>
            <person name="Zhang R."/>
        </authorList>
    </citation>
    <scope>NUCLEOTIDE SEQUENCE [LARGE SCALE GENOMIC DNA]</scope>
    <source>
        <strain evidence="3 6">1681-1</strain>
    </source>
</reference>
<dbReference type="Proteomes" id="UP000510643">
    <property type="component" value="Chromosome"/>
</dbReference>
<feature type="signal peptide" evidence="1">
    <location>
        <begin position="1"/>
        <end position="23"/>
    </location>
</feature>
<evidence type="ECO:0000313" key="3">
    <source>
        <dbReference type="EMBL" id="QLL57268.1"/>
    </source>
</evidence>
<dbReference type="EMBL" id="UFXS01000001">
    <property type="protein sequence ID" value="STD55023.1"/>
    <property type="molecule type" value="Genomic_DNA"/>
</dbReference>
<feature type="domain" description="DUF306" evidence="2">
    <location>
        <begin position="152"/>
        <end position="258"/>
    </location>
</feature>
<dbReference type="EMBL" id="CP040908">
    <property type="protein sequence ID" value="QLL57268.1"/>
    <property type="molecule type" value="Genomic_DNA"/>
</dbReference>
<name>A0A376G6N0_9FLAO</name>
<reference evidence="4 5" key="1">
    <citation type="submission" date="2018-06" db="EMBL/GenBank/DDBJ databases">
        <authorList>
            <consortium name="Pathogen Informatics"/>
            <person name="Doyle S."/>
        </authorList>
    </citation>
    <scope>NUCLEOTIDE SEQUENCE [LARGE SCALE GENOMIC DNA]</scope>
    <source>
        <strain evidence="4 5">NCTC13456</strain>
    </source>
</reference>
<proteinExistence type="predicted"/>
<protein>
    <submittedName>
        <fullName evidence="4">Heat-inducible protein</fullName>
    </submittedName>
    <submittedName>
        <fullName evidence="3">META domain-containing protein</fullName>
    </submittedName>
</protein>
<feature type="chain" id="PRO_5044586277" evidence="1">
    <location>
        <begin position="24"/>
        <end position="260"/>
    </location>
</feature>
<dbReference type="STRING" id="343874.GCA_000805695_02314"/>